<evidence type="ECO:0000256" key="2">
    <source>
        <dbReference type="ARBA" id="ARBA00023118"/>
    </source>
</evidence>
<accession>A0AAU8H487</accession>
<feature type="domain" description="GGDEF" evidence="3">
    <location>
        <begin position="598"/>
        <end position="789"/>
    </location>
</feature>
<dbReference type="InterPro" id="IPR054767">
    <property type="entry name" value="Cas10-Cmr2_palm2"/>
</dbReference>
<dbReference type="GO" id="GO:0051607">
    <property type="term" value="P:defense response to virus"/>
    <property type="evidence" value="ECO:0007669"/>
    <property type="project" value="UniProtKB-KW"/>
</dbReference>
<dbReference type="AlphaFoldDB" id="A0AAU8H487"/>
<dbReference type="KEGG" id="tob:V4D31_03065"/>
<dbReference type="EMBL" id="CP144374">
    <property type="protein sequence ID" value="XCH49149.1"/>
    <property type="molecule type" value="Genomic_DNA"/>
</dbReference>
<proteinExistence type="predicted"/>
<dbReference type="InterPro" id="IPR013407">
    <property type="entry name" value="CRISPR-assoc_prot_Cmr2"/>
</dbReference>
<dbReference type="InterPro" id="IPR024615">
    <property type="entry name" value="CRISPR-assoc_Cmr2_N"/>
</dbReference>
<dbReference type="RefSeq" id="WP_353686782.1">
    <property type="nucleotide sequence ID" value="NZ_CP144374.1"/>
</dbReference>
<dbReference type="InterPro" id="IPR043128">
    <property type="entry name" value="Rev_trsase/Diguanyl_cyclase"/>
</dbReference>
<dbReference type="Pfam" id="PF22335">
    <property type="entry name" value="Cas10-Cmr2_palm2"/>
    <property type="match status" value="1"/>
</dbReference>
<reference evidence="4" key="1">
    <citation type="submission" date="2024-01" db="EMBL/GenBank/DDBJ databases">
        <title>The first autotrophic representatives of the genus Thermodesulfovibrio.</title>
        <authorList>
            <person name="Maltseva A.I."/>
            <person name="Elcheninov A.G."/>
            <person name="Kublanov I.V."/>
            <person name="Lebedinsky A.V."/>
            <person name="Frolov E.N."/>
        </authorList>
    </citation>
    <scope>NUCLEOTIDE SEQUENCE</scope>
    <source>
        <strain evidence="4">3462-1</strain>
    </source>
</reference>
<sequence length="915" mass="107253">MSWYNDFLKKFFHDPVDKPFDIPTHERRVKEYAEIFGVSGIEEGKYSDQIASCMERSSLPKSKKLTEIRHPLSDEKIKVEGIEFEQAIKKIREILEEIVKEYKFVEDEKKSLLIWRNLLEELIEKTDENLKKFIPLLPAYTRFPDHSIWEHLKISTAINAVFLREKTQESKGQNNSLFLFTIGPVQSFISQARKTQDFFMGSFMLSYLTFVAMKNVIEKYGPTSIIYPDLYRQPFMDWYLENEKVKWLSIKNPHLKDIALPTIPNRFVAIIQTTDETEIKNLANEMRQAIKDEITAARDTIFKELKISLNDSQKNIVYNQLSDFPQIYWVAIPWRKGDRDLGIIEVLEKDEKGEDKKVKKFYKEDLKDFFTDEKLKNWQELWDFGKDKGEYEPNIGFLYQLLYTALEKSMGARKNLREFRQNPEAGRKCSVCGERNVVFFWESKNKDKFKRYNPDALDLTKKISEKYLSDGEGLCSLCLLKRTFDIHLKEKVSDAFKDFSFPSTAEVASADFKEKAIENAKDEFYKFVKRFHELAKKDYLKVKPLPKLENKITENLEGSWFYEENYTEKEGIDINTKEIEELKEKLKKITDKVEKPSPYYAILYLDGDNMGRWLSGELLPEIQHAYNSEVWERLPEEFKKELEKYVPKKILTPAIHSAISTALRNYAIEFVKKIVEKEHLGKLIYAGGDDVLAFVNLRDLFDVMEKLRWAFSGQIKFENGNIEVDMSNTSGFVLKDGVYYLTMGKKATCSMGVVIAHYKEPLKIVIDKVFEMKKEAKKEEKNKFAILLMKRSGEERIGIAEWLIDGNLTTEILKTLKDCMNRENKNYISDGFIQKLKQEFAKIKEKEGSFGLTGEIFNTELKRLLTRAYNGESKSRKEIVEKFYNKAKLLFWRTGEDIDNFTNLLEIASFMNKGE</sequence>
<evidence type="ECO:0000256" key="1">
    <source>
        <dbReference type="ARBA" id="ARBA00022741"/>
    </source>
</evidence>
<evidence type="ECO:0000259" key="3">
    <source>
        <dbReference type="PROSITE" id="PS50887"/>
    </source>
</evidence>
<dbReference type="InterPro" id="IPR000160">
    <property type="entry name" value="GGDEF_dom"/>
</dbReference>
<dbReference type="GO" id="GO:0000166">
    <property type="term" value="F:nucleotide binding"/>
    <property type="evidence" value="ECO:0007669"/>
    <property type="project" value="UniProtKB-KW"/>
</dbReference>
<dbReference type="Gene3D" id="3.30.70.2220">
    <property type="entry name" value="CRISPR-Cas system, Cmr2 subunit, D1 domain, cysteine cluster"/>
    <property type="match status" value="1"/>
</dbReference>
<gene>
    <name evidence="4" type="primary">cas10</name>
    <name evidence="4" type="ORF">V4D31_03065</name>
</gene>
<dbReference type="NCBIfam" id="TIGR02577">
    <property type="entry name" value="cas_TM1794_Cmr2"/>
    <property type="match status" value="1"/>
</dbReference>
<dbReference type="Gene3D" id="3.30.70.270">
    <property type="match status" value="1"/>
</dbReference>
<evidence type="ECO:0000313" key="4">
    <source>
        <dbReference type="EMBL" id="XCH49149.1"/>
    </source>
</evidence>
<dbReference type="Pfam" id="PF12469">
    <property type="entry name" value="Cmr2_N"/>
    <property type="match status" value="1"/>
</dbReference>
<dbReference type="PROSITE" id="PS50887">
    <property type="entry name" value="GGDEF"/>
    <property type="match status" value="1"/>
</dbReference>
<keyword evidence="1" id="KW-0547">Nucleotide-binding</keyword>
<dbReference type="CDD" id="cd09679">
    <property type="entry name" value="Cas10_III"/>
    <property type="match status" value="1"/>
</dbReference>
<protein>
    <submittedName>
        <fullName evidence="4">Type III-B CRISPR-associated protein Cas10/Cmr2</fullName>
    </submittedName>
</protein>
<keyword evidence="2" id="KW-0051">Antiviral defense</keyword>
<name>A0AAU8H487_9BACT</name>
<dbReference type="InterPro" id="IPR038242">
    <property type="entry name" value="Cmr2_N"/>
</dbReference>
<organism evidence="4">
    <name type="scientific">Thermodesulfovibrio obliviosus</name>
    <dbReference type="NCBI Taxonomy" id="3118332"/>
    <lineage>
        <taxon>Bacteria</taxon>
        <taxon>Pseudomonadati</taxon>
        <taxon>Nitrospirota</taxon>
        <taxon>Thermodesulfovibrionia</taxon>
        <taxon>Thermodesulfovibrionales</taxon>
        <taxon>Thermodesulfovibrionaceae</taxon>
        <taxon>Thermodesulfovibrio</taxon>
    </lineage>
</organism>